<dbReference type="AlphaFoldDB" id="A0A6I9UHX3"/>
<gene>
    <name evidence="3" type="primary">LOC105173702</name>
</gene>
<comment type="similarity">
    <text evidence="1">Belongs to the LOR family.</text>
</comment>
<dbReference type="InterPro" id="IPR038595">
    <property type="entry name" value="LOR_sf"/>
</dbReference>
<dbReference type="Gene3D" id="2.40.160.200">
    <property type="entry name" value="LURP1-related"/>
    <property type="match status" value="1"/>
</dbReference>
<accession>A0A6I9UHX3</accession>
<organism evidence="2 3">
    <name type="scientific">Sesamum indicum</name>
    <name type="common">Oriental sesame</name>
    <name type="synonym">Sesamum orientale</name>
    <dbReference type="NCBI Taxonomy" id="4182"/>
    <lineage>
        <taxon>Eukaryota</taxon>
        <taxon>Viridiplantae</taxon>
        <taxon>Streptophyta</taxon>
        <taxon>Embryophyta</taxon>
        <taxon>Tracheophyta</taxon>
        <taxon>Spermatophyta</taxon>
        <taxon>Magnoliopsida</taxon>
        <taxon>eudicotyledons</taxon>
        <taxon>Gunneridae</taxon>
        <taxon>Pentapetalae</taxon>
        <taxon>asterids</taxon>
        <taxon>lamiids</taxon>
        <taxon>Lamiales</taxon>
        <taxon>Pedaliaceae</taxon>
        <taxon>Sesamum</taxon>
    </lineage>
</organism>
<dbReference type="InterPro" id="IPR025659">
    <property type="entry name" value="Tubby-like_C"/>
</dbReference>
<dbReference type="Proteomes" id="UP000504604">
    <property type="component" value="Linkage group LG11"/>
</dbReference>
<dbReference type="GeneID" id="105173702"/>
<dbReference type="OrthoDB" id="1916253at2759"/>
<dbReference type="Pfam" id="PF04525">
    <property type="entry name" value="LOR"/>
    <property type="match status" value="1"/>
</dbReference>
<keyword evidence="2" id="KW-1185">Reference proteome</keyword>
<dbReference type="KEGG" id="sind:105173702"/>
<dbReference type="PANTHER" id="PTHR31087:SF3">
    <property type="entry name" value="PROTEIN LURP-ONE-RELATED 6"/>
    <property type="match status" value="1"/>
</dbReference>
<proteinExistence type="inferred from homology"/>
<name>A0A6I9UHX3_SESIN</name>
<protein>
    <submittedName>
        <fullName evidence="3">Protein LURP-one-related 6</fullName>
    </submittedName>
</protein>
<dbReference type="FunCoup" id="A0A6I9UHX3">
    <property type="interactions" value="433"/>
</dbReference>
<dbReference type="PANTHER" id="PTHR31087">
    <property type="match status" value="1"/>
</dbReference>
<dbReference type="RefSeq" id="XP_011093861.2">
    <property type="nucleotide sequence ID" value="XM_011095559.2"/>
</dbReference>
<dbReference type="SUPFAM" id="SSF54518">
    <property type="entry name" value="Tubby C-terminal domain-like"/>
    <property type="match status" value="1"/>
</dbReference>
<evidence type="ECO:0000256" key="1">
    <source>
        <dbReference type="ARBA" id="ARBA00005437"/>
    </source>
</evidence>
<reference evidence="3" key="1">
    <citation type="submission" date="2025-08" db="UniProtKB">
        <authorList>
            <consortium name="RefSeq"/>
        </authorList>
    </citation>
    <scope>IDENTIFICATION</scope>
</reference>
<sequence>MEIKGISLSRCISRTGKQQMCAKLGMTMMPIVSKVYCSASEVVLAVRRRPNVANGGGFVVADYGQRVVFSVDGCGVLGRKEELILRDGEGNALLLIRRKGAIIEALSITRQWKGFTYDFLGSHKLVFTLKEPNYSCFLKNIPIRISIESKDCCTYGDFEVRGDFPGRSCSIVNSKGDIVAQIGVKKEIERVMASRDLYHVEIKAGMDQAFVFGVIAVLDYLYDGTTRC</sequence>
<dbReference type="InterPro" id="IPR007612">
    <property type="entry name" value="LOR"/>
</dbReference>
<evidence type="ECO:0000313" key="3">
    <source>
        <dbReference type="RefSeq" id="XP_011093861.2"/>
    </source>
</evidence>
<dbReference type="InParanoid" id="A0A6I9UHX3"/>
<evidence type="ECO:0000313" key="2">
    <source>
        <dbReference type="Proteomes" id="UP000504604"/>
    </source>
</evidence>